<keyword evidence="1" id="KW-1133">Transmembrane helix</keyword>
<name>A0AAF0QSS1_SOLVR</name>
<protein>
    <submittedName>
        <fullName evidence="2">Uncharacterized protein</fullName>
    </submittedName>
</protein>
<dbReference type="Proteomes" id="UP001234989">
    <property type="component" value="Chromosome 5"/>
</dbReference>
<dbReference type="InterPro" id="IPR039926">
    <property type="entry name" value="Egg_app_1"/>
</dbReference>
<keyword evidence="3" id="KW-1185">Reference proteome</keyword>
<organism evidence="2 3">
    <name type="scientific">Solanum verrucosum</name>
    <dbReference type="NCBI Taxonomy" id="315347"/>
    <lineage>
        <taxon>Eukaryota</taxon>
        <taxon>Viridiplantae</taxon>
        <taxon>Streptophyta</taxon>
        <taxon>Embryophyta</taxon>
        <taxon>Tracheophyta</taxon>
        <taxon>Spermatophyta</taxon>
        <taxon>Magnoliopsida</taxon>
        <taxon>eudicotyledons</taxon>
        <taxon>Gunneridae</taxon>
        <taxon>Pentapetalae</taxon>
        <taxon>asterids</taxon>
        <taxon>lamiids</taxon>
        <taxon>Solanales</taxon>
        <taxon>Solanaceae</taxon>
        <taxon>Solanoideae</taxon>
        <taxon>Solaneae</taxon>
        <taxon>Solanum</taxon>
    </lineage>
</organism>
<sequence length="113" mass="13610">MNWFDELFPPETRIEKINHWFYVALPYVIIAVFLGIFIYCCYYHGGLLRNIMYDLKITLVRLFNYVNNLYTSWRSSKMMKAPGRNTRIPRASFEIDPKRYFRNLRANPGDMLV</sequence>
<gene>
    <name evidence="2" type="ORF">MTR67_021392</name>
</gene>
<dbReference type="PANTHER" id="PTHR33333">
    <property type="entry name" value="ERYTHROCYTE MEMBRANE PROTEIN 1-LIKE"/>
    <property type="match status" value="1"/>
</dbReference>
<keyword evidence="1" id="KW-0472">Membrane</keyword>
<accession>A0AAF0QSS1</accession>
<evidence type="ECO:0000313" key="3">
    <source>
        <dbReference type="Proteomes" id="UP001234989"/>
    </source>
</evidence>
<dbReference type="PANTHER" id="PTHR33333:SF46">
    <property type="entry name" value="LOW QUALITY PROTEIN: GLYCINE-RICH PROTEIN DOT1"/>
    <property type="match status" value="1"/>
</dbReference>
<evidence type="ECO:0000313" key="2">
    <source>
        <dbReference type="EMBL" id="WMV28007.1"/>
    </source>
</evidence>
<proteinExistence type="predicted"/>
<dbReference type="EMBL" id="CP133616">
    <property type="protein sequence ID" value="WMV28007.1"/>
    <property type="molecule type" value="Genomic_DNA"/>
</dbReference>
<dbReference type="AlphaFoldDB" id="A0AAF0QSS1"/>
<reference evidence="2" key="1">
    <citation type="submission" date="2023-08" db="EMBL/GenBank/DDBJ databases">
        <title>A de novo genome assembly of Solanum verrucosum Schlechtendal, a Mexican diploid species geographically isolated from the other diploid A-genome species in potato relatives.</title>
        <authorList>
            <person name="Hosaka K."/>
        </authorList>
    </citation>
    <scope>NUCLEOTIDE SEQUENCE</scope>
    <source>
        <tissue evidence="2">Young leaves</tissue>
    </source>
</reference>
<evidence type="ECO:0000256" key="1">
    <source>
        <dbReference type="SAM" id="Phobius"/>
    </source>
</evidence>
<keyword evidence="1" id="KW-0812">Transmembrane</keyword>
<feature type="transmembrane region" description="Helical" evidence="1">
    <location>
        <begin position="20"/>
        <end position="42"/>
    </location>
</feature>